<organism evidence="1">
    <name type="scientific">Arundo donax</name>
    <name type="common">Giant reed</name>
    <name type="synonym">Donax arundinaceus</name>
    <dbReference type="NCBI Taxonomy" id="35708"/>
    <lineage>
        <taxon>Eukaryota</taxon>
        <taxon>Viridiplantae</taxon>
        <taxon>Streptophyta</taxon>
        <taxon>Embryophyta</taxon>
        <taxon>Tracheophyta</taxon>
        <taxon>Spermatophyta</taxon>
        <taxon>Magnoliopsida</taxon>
        <taxon>Liliopsida</taxon>
        <taxon>Poales</taxon>
        <taxon>Poaceae</taxon>
        <taxon>PACMAD clade</taxon>
        <taxon>Arundinoideae</taxon>
        <taxon>Arundineae</taxon>
        <taxon>Arundo</taxon>
    </lineage>
</organism>
<reference evidence="1" key="2">
    <citation type="journal article" date="2015" name="Data Brief">
        <title>Shoot transcriptome of the giant reed, Arundo donax.</title>
        <authorList>
            <person name="Barrero R.A."/>
            <person name="Guerrero F.D."/>
            <person name="Moolhuijzen P."/>
            <person name="Goolsby J.A."/>
            <person name="Tidwell J."/>
            <person name="Bellgard S.E."/>
            <person name="Bellgard M.I."/>
        </authorList>
    </citation>
    <scope>NUCLEOTIDE SEQUENCE</scope>
    <source>
        <tissue evidence="1">Shoot tissue taken approximately 20 cm above the soil surface</tissue>
    </source>
</reference>
<reference evidence="1" key="1">
    <citation type="submission" date="2014-09" db="EMBL/GenBank/DDBJ databases">
        <authorList>
            <person name="Magalhaes I.L.F."/>
            <person name="Oliveira U."/>
            <person name="Santos F.R."/>
            <person name="Vidigal T.H.D.A."/>
            <person name="Brescovit A.D."/>
            <person name="Santos A.J."/>
        </authorList>
    </citation>
    <scope>NUCLEOTIDE SEQUENCE</scope>
    <source>
        <tissue evidence="1">Shoot tissue taken approximately 20 cm above the soil surface</tissue>
    </source>
</reference>
<sequence length="48" mass="5697">MIYSKRVHSMLPCITDGPRMIKKIKRETVFARLRNKLNLVTYNNHLPV</sequence>
<name>A0A0A9AGE3_ARUDO</name>
<dbReference type="AlphaFoldDB" id="A0A0A9AGE3"/>
<evidence type="ECO:0000313" key="1">
    <source>
        <dbReference type="EMBL" id="JAD50749.1"/>
    </source>
</evidence>
<dbReference type="EMBL" id="GBRH01247146">
    <property type="protein sequence ID" value="JAD50749.1"/>
    <property type="molecule type" value="Transcribed_RNA"/>
</dbReference>
<accession>A0A0A9AGE3</accession>
<proteinExistence type="predicted"/>
<protein>
    <submittedName>
        <fullName evidence="1">Uncharacterized protein</fullName>
    </submittedName>
</protein>